<dbReference type="SUPFAM" id="SSF103032">
    <property type="entry name" value="Hypothetical protein YwqG"/>
    <property type="match status" value="1"/>
</dbReference>
<proteinExistence type="predicted"/>
<gene>
    <name evidence="1" type="ORF">AB2U05_35450</name>
</gene>
<name>A0AB39TW48_9ACTN</name>
<sequence length="224" mass="23714">MTTTLMTYAGTAEPTALVTRTGGVPLAPAGTSWPQCSTCDGPMQFLAQVLLDDLGRHTGQGAAEGRDVLALFMCQNDPGMCEEWDPQAGGNRALLFPTAALQPIPVPTLDVDEDDDREPILLGAVSAVSYEVPSTAADYGQACKDWASRPGRTHLDVLGQLGGRPAWLQNDETPACPACAGEMPLVVQLEEGRDHATAMNFGGRGEAYAFACEPCAQAVFLWQC</sequence>
<dbReference type="InterPro" id="IPR035948">
    <property type="entry name" value="YwqG-like_sf"/>
</dbReference>
<dbReference type="AlphaFoldDB" id="A0AB39TW48"/>
<dbReference type="EMBL" id="CP163445">
    <property type="protein sequence ID" value="XDQ83431.1"/>
    <property type="molecule type" value="Genomic_DNA"/>
</dbReference>
<dbReference type="Pfam" id="PF09234">
    <property type="entry name" value="DUF1963"/>
    <property type="match status" value="1"/>
</dbReference>
<evidence type="ECO:0000313" key="1">
    <source>
        <dbReference type="EMBL" id="XDQ83431.1"/>
    </source>
</evidence>
<protein>
    <submittedName>
        <fullName evidence="1">DUF1963 domain-containing protein</fullName>
    </submittedName>
</protein>
<dbReference type="RefSeq" id="WP_369185559.1">
    <property type="nucleotide sequence ID" value="NZ_CP163445.1"/>
</dbReference>
<organism evidence="1">
    <name type="scientific">Streptomyces sp. Y1</name>
    <dbReference type="NCBI Taxonomy" id="3238634"/>
    <lineage>
        <taxon>Bacteria</taxon>
        <taxon>Bacillati</taxon>
        <taxon>Actinomycetota</taxon>
        <taxon>Actinomycetes</taxon>
        <taxon>Kitasatosporales</taxon>
        <taxon>Streptomycetaceae</taxon>
        <taxon>Streptomyces</taxon>
    </lineage>
</organism>
<reference evidence="1" key="1">
    <citation type="submission" date="2024-07" db="EMBL/GenBank/DDBJ databases">
        <authorList>
            <person name="Yu S.T."/>
        </authorList>
    </citation>
    <scope>NUCLEOTIDE SEQUENCE</scope>
    <source>
        <strain evidence="1">Y1</strain>
    </source>
</reference>
<dbReference type="InterPro" id="IPR015315">
    <property type="entry name" value="DUF1963"/>
</dbReference>
<dbReference type="Gene3D" id="2.30.320.10">
    <property type="entry name" value="YwqG-like"/>
    <property type="match status" value="1"/>
</dbReference>
<accession>A0AB39TW48</accession>